<dbReference type="OrthoDB" id="2553962at2"/>
<dbReference type="Gene3D" id="1.10.3630.10">
    <property type="entry name" value="yeast vps74-n-term truncation variant domain like"/>
    <property type="match status" value="1"/>
</dbReference>
<reference evidence="1 2" key="1">
    <citation type="submission" date="2018-12" db="EMBL/GenBank/DDBJ databases">
        <authorList>
            <person name="Sun L."/>
            <person name="Chen Z."/>
        </authorList>
    </citation>
    <scope>NUCLEOTIDE SEQUENCE [LARGE SCALE GENOMIC DNA]</scope>
    <source>
        <strain evidence="1 2">DSM 15890</strain>
    </source>
</reference>
<gene>
    <name evidence="1" type="ORF">EJP82_14510</name>
</gene>
<protein>
    <submittedName>
        <fullName evidence="1">Uncharacterized protein</fullName>
    </submittedName>
</protein>
<name>A0A3S1K785_9BACL</name>
<dbReference type="EMBL" id="RZNY01000011">
    <property type="protein sequence ID" value="RUT45506.1"/>
    <property type="molecule type" value="Genomic_DNA"/>
</dbReference>
<dbReference type="Proteomes" id="UP000279446">
    <property type="component" value="Unassembled WGS sequence"/>
</dbReference>
<keyword evidence="2" id="KW-1185">Reference proteome</keyword>
<dbReference type="AlphaFoldDB" id="A0A3S1K785"/>
<organism evidence="1 2">
    <name type="scientific">Paenibacillus anaericanus</name>
    <dbReference type="NCBI Taxonomy" id="170367"/>
    <lineage>
        <taxon>Bacteria</taxon>
        <taxon>Bacillati</taxon>
        <taxon>Bacillota</taxon>
        <taxon>Bacilli</taxon>
        <taxon>Bacillales</taxon>
        <taxon>Paenibacillaceae</taxon>
        <taxon>Paenibacillus</taxon>
    </lineage>
</organism>
<evidence type="ECO:0000313" key="1">
    <source>
        <dbReference type="EMBL" id="RUT45506.1"/>
    </source>
</evidence>
<dbReference type="InterPro" id="IPR038261">
    <property type="entry name" value="GPP34-like_sf"/>
</dbReference>
<proteinExistence type="predicted"/>
<dbReference type="RefSeq" id="WP_127192781.1">
    <property type="nucleotide sequence ID" value="NZ_RZNY01000011.1"/>
</dbReference>
<accession>A0A3S1K785</accession>
<sequence>MTDLKLAQSFSLMALNAQSSLHMTTVKKVALRSMAAAVILEVYLDGGFAQTENKLVLKNDVLDSSRPILYREAILKPLLRKNDQVEGELKWWLTRASKLSNKKLKKFEHAISDSLMEEGLLEVIPSLLGSDMYFDSSGVEIKEYRSNIEAYTRTTENIRAEILEEGLVTDEIICMLWLLRECGCMHDFFSRNELEKVNSRMNEFYQSSLLAKSLFPIQIRHGLELGIKQFLRMKKKFAMTYVGSSINFFFPMLERSQAVFIETESWFTNSTQRLNEVIKRLVSYGHEVTVLEKGSISTIKIDNVVYEAAPHFVMMRVPIQGVRLVPRRPI</sequence>
<comment type="caution">
    <text evidence="1">The sequence shown here is derived from an EMBL/GenBank/DDBJ whole genome shotgun (WGS) entry which is preliminary data.</text>
</comment>
<evidence type="ECO:0000313" key="2">
    <source>
        <dbReference type="Proteomes" id="UP000279446"/>
    </source>
</evidence>